<dbReference type="AlphaFoldDB" id="A0A2H1EGL1"/>
<name>A0A2H1EGL1_9ARCH</name>
<keyword evidence="2" id="KW-1185">Reference proteome</keyword>
<reference evidence="2" key="1">
    <citation type="submission" date="2016-12" db="EMBL/GenBank/DDBJ databases">
        <authorList>
            <person name="Herbold C."/>
        </authorList>
    </citation>
    <scope>NUCLEOTIDE SEQUENCE [LARGE SCALE GENOMIC DNA]</scope>
</reference>
<evidence type="ECO:0000313" key="1">
    <source>
        <dbReference type="EMBL" id="SHO45079.1"/>
    </source>
</evidence>
<gene>
    <name evidence="1" type="ORF">NSIN_20530</name>
</gene>
<dbReference type="Proteomes" id="UP000232412">
    <property type="component" value="Unassembled WGS sequence"/>
</dbReference>
<accession>A0A2H1EGL1</accession>
<sequence>MMKILRVFIFGASLKDTEYLWQATKADTLMTSLLILSFH</sequence>
<evidence type="ECO:0000313" key="2">
    <source>
        <dbReference type="Proteomes" id="UP000232412"/>
    </source>
</evidence>
<proteinExistence type="predicted"/>
<organism evidence="1 2">
    <name type="scientific">Nitrosotalea sinensis</name>
    <dbReference type="NCBI Taxonomy" id="1499975"/>
    <lineage>
        <taxon>Archaea</taxon>
        <taxon>Nitrososphaerota</taxon>
        <taxon>Nitrososphaeria</taxon>
        <taxon>Nitrosotaleales</taxon>
        <taxon>Nitrosotaleaceae</taxon>
        <taxon>Nitrosotalea</taxon>
    </lineage>
</organism>
<protein>
    <submittedName>
        <fullName evidence="1">Uncharacterized protein</fullName>
    </submittedName>
</protein>
<dbReference type="EMBL" id="FRFC01000003">
    <property type="protein sequence ID" value="SHO45079.1"/>
    <property type="molecule type" value="Genomic_DNA"/>
</dbReference>